<proteinExistence type="predicted"/>
<gene>
    <name evidence="5" type="primary">LOC113499648</name>
</gene>
<dbReference type="InParanoid" id="A0A7E5W674"/>
<keyword evidence="4" id="KW-1185">Reference proteome</keyword>
<dbReference type="PROSITE" id="PS51359">
    <property type="entry name" value="COX5B_2"/>
    <property type="match status" value="1"/>
</dbReference>
<sequence>MKWLQAVRQLARVRSRRYSGFHDTLDHVTGIEKRELLAHMAGDCDPFRIMAIKKGPGTRERPNLIPSAFCSRIMGCSCCPEDNHLEYMWLHMGYPKRCGCGYWFELCPVAPL</sequence>
<keyword evidence="1 3" id="KW-0479">Metal-binding</keyword>
<dbReference type="GO" id="GO:0046872">
    <property type="term" value="F:metal ion binding"/>
    <property type="evidence" value="ECO:0007669"/>
    <property type="project" value="UniProtKB-KW"/>
</dbReference>
<feature type="binding site" evidence="3">
    <location>
        <position position="100"/>
    </location>
    <ligand>
        <name>Zn(2+)</name>
        <dbReference type="ChEBI" id="CHEBI:29105"/>
    </ligand>
</feature>
<organism evidence="4 5">
    <name type="scientific">Trichoplusia ni</name>
    <name type="common">Cabbage looper</name>
    <dbReference type="NCBI Taxonomy" id="7111"/>
    <lineage>
        <taxon>Eukaryota</taxon>
        <taxon>Metazoa</taxon>
        <taxon>Ecdysozoa</taxon>
        <taxon>Arthropoda</taxon>
        <taxon>Hexapoda</taxon>
        <taxon>Insecta</taxon>
        <taxon>Pterygota</taxon>
        <taxon>Neoptera</taxon>
        <taxon>Endopterygota</taxon>
        <taxon>Lepidoptera</taxon>
        <taxon>Glossata</taxon>
        <taxon>Ditrysia</taxon>
        <taxon>Noctuoidea</taxon>
        <taxon>Noctuidae</taxon>
        <taxon>Plusiinae</taxon>
        <taxon>Trichoplusia</taxon>
    </lineage>
</organism>
<dbReference type="GO" id="GO:0006123">
    <property type="term" value="P:mitochondrial electron transport, cytochrome c to oxygen"/>
    <property type="evidence" value="ECO:0007669"/>
    <property type="project" value="InterPro"/>
</dbReference>
<dbReference type="GeneID" id="113499648"/>
<dbReference type="PANTHER" id="PTHR10122:SF0">
    <property type="entry name" value="CYTOCHROME C OXIDASE SUBUNIT 5B, ISOFORM A-RELATED"/>
    <property type="match status" value="1"/>
</dbReference>
<dbReference type="GO" id="GO:0005740">
    <property type="term" value="C:mitochondrial envelope"/>
    <property type="evidence" value="ECO:0007669"/>
    <property type="project" value="InterPro"/>
</dbReference>
<accession>A0A7E5W674</accession>
<dbReference type="GO" id="GO:0045277">
    <property type="term" value="C:respiratory chain complex IV"/>
    <property type="evidence" value="ECO:0007669"/>
    <property type="project" value="InterPro"/>
</dbReference>
<feature type="binding site" evidence="3">
    <location>
        <position position="78"/>
    </location>
    <ligand>
        <name>Zn(2+)</name>
        <dbReference type="ChEBI" id="CHEBI:29105"/>
    </ligand>
</feature>
<evidence type="ECO:0000313" key="4">
    <source>
        <dbReference type="Proteomes" id="UP000322000"/>
    </source>
</evidence>
<feature type="binding site" evidence="3">
    <location>
        <position position="76"/>
    </location>
    <ligand>
        <name>Zn(2+)</name>
        <dbReference type="ChEBI" id="CHEBI:29105"/>
    </ligand>
</feature>
<evidence type="ECO:0000256" key="1">
    <source>
        <dbReference type="ARBA" id="ARBA00022723"/>
    </source>
</evidence>
<feature type="binding site" evidence="3">
    <location>
        <position position="98"/>
    </location>
    <ligand>
        <name>Zn(2+)</name>
        <dbReference type="ChEBI" id="CHEBI:29105"/>
    </ligand>
</feature>
<dbReference type="KEGG" id="tnl:113499648"/>
<dbReference type="AlphaFoldDB" id="A0A7E5W674"/>
<protein>
    <submittedName>
        <fullName evidence="5">Cytochrome c oxidase subunit 5B, mitochondrial-like</fullName>
    </submittedName>
</protein>
<keyword evidence="2 3" id="KW-0862">Zinc</keyword>
<name>A0A7E5W674_TRINI</name>
<dbReference type="Proteomes" id="UP000322000">
    <property type="component" value="Chromosome 12"/>
</dbReference>
<dbReference type="SUPFAM" id="SSF57802">
    <property type="entry name" value="Rubredoxin-like"/>
    <property type="match status" value="1"/>
</dbReference>
<dbReference type="InterPro" id="IPR036972">
    <property type="entry name" value="Cyt_c_oxidase_su5b_sf"/>
</dbReference>
<dbReference type="PANTHER" id="PTHR10122">
    <property type="entry name" value="CYTOCHROME C OXIDASE SUBUNIT 5B, MITOCHONDRIAL"/>
    <property type="match status" value="1"/>
</dbReference>
<dbReference type="FunFam" id="2.60.11.10:FF:000004">
    <property type="entry name" value="Cytochrome c oxidase subunit 5B"/>
    <property type="match status" value="1"/>
</dbReference>
<dbReference type="Gene3D" id="2.60.11.10">
    <property type="entry name" value="Cytochrome c oxidase, subunit Vb"/>
    <property type="match status" value="1"/>
</dbReference>
<dbReference type="Pfam" id="PF01215">
    <property type="entry name" value="COX5B"/>
    <property type="match status" value="1"/>
</dbReference>
<reference evidence="5" key="1">
    <citation type="submission" date="2025-08" db="UniProtKB">
        <authorList>
            <consortium name="RefSeq"/>
        </authorList>
    </citation>
    <scope>IDENTIFICATION</scope>
</reference>
<evidence type="ECO:0000256" key="2">
    <source>
        <dbReference type="ARBA" id="ARBA00022833"/>
    </source>
</evidence>
<evidence type="ECO:0000256" key="3">
    <source>
        <dbReference type="PIRSR" id="PIRSR602124-1"/>
    </source>
</evidence>
<dbReference type="OrthoDB" id="10249250at2759"/>
<evidence type="ECO:0000313" key="5">
    <source>
        <dbReference type="RefSeq" id="XP_026735987.1"/>
    </source>
</evidence>
<dbReference type="InterPro" id="IPR002124">
    <property type="entry name" value="Cyt_c_oxidase_su5b"/>
</dbReference>
<dbReference type="RefSeq" id="XP_026735987.1">
    <property type="nucleotide sequence ID" value="XM_026880186.1"/>
</dbReference>